<keyword evidence="5 10" id="KW-0547">Nucleotide-binding</keyword>
<evidence type="ECO:0000256" key="6">
    <source>
        <dbReference type="ARBA" id="ARBA00022777"/>
    </source>
</evidence>
<evidence type="ECO:0000256" key="5">
    <source>
        <dbReference type="ARBA" id="ARBA00022741"/>
    </source>
</evidence>
<dbReference type="GO" id="GO:0005737">
    <property type="term" value="C:cytoplasm"/>
    <property type="evidence" value="ECO:0007669"/>
    <property type="project" value="TreeGrafter"/>
</dbReference>
<comment type="caution">
    <text evidence="11">The sequence shown here is derived from an EMBL/GenBank/DDBJ whole genome shotgun (WGS) entry which is preliminary data.</text>
</comment>
<proteinExistence type="inferred from homology"/>
<dbReference type="OrthoDB" id="9795716at2"/>
<dbReference type="FunFam" id="3.40.50.300:FF:000522">
    <property type="entry name" value="Gluconokinase"/>
    <property type="match status" value="1"/>
</dbReference>
<keyword evidence="12" id="KW-1185">Reference proteome</keyword>
<evidence type="ECO:0000313" key="12">
    <source>
        <dbReference type="Proteomes" id="UP000271272"/>
    </source>
</evidence>
<gene>
    <name evidence="11" type="ORF">EII10_03935</name>
</gene>
<dbReference type="NCBIfam" id="TIGR01313">
    <property type="entry name" value="therm_gnt_kin"/>
    <property type="match status" value="1"/>
</dbReference>
<comment type="pathway">
    <text evidence="1">Carbohydrate acid metabolism.</text>
</comment>
<name>A0A3P1V7S1_9ACTO</name>
<dbReference type="CDD" id="cd02021">
    <property type="entry name" value="GntK"/>
    <property type="match status" value="1"/>
</dbReference>
<organism evidence="11 12">
    <name type="scientific">Actinomyces bowdenii</name>
    <dbReference type="NCBI Taxonomy" id="131109"/>
    <lineage>
        <taxon>Bacteria</taxon>
        <taxon>Bacillati</taxon>
        <taxon>Actinomycetota</taxon>
        <taxon>Actinomycetes</taxon>
        <taxon>Actinomycetales</taxon>
        <taxon>Actinomycetaceae</taxon>
        <taxon>Actinomyces</taxon>
    </lineage>
</organism>
<evidence type="ECO:0000256" key="3">
    <source>
        <dbReference type="ARBA" id="ARBA00012054"/>
    </source>
</evidence>
<dbReference type="Pfam" id="PF13671">
    <property type="entry name" value="AAA_33"/>
    <property type="match status" value="1"/>
</dbReference>
<comment type="similarity">
    <text evidence="2 10">Belongs to the gluconokinase GntK/GntV family.</text>
</comment>
<dbReference type="Gene3D" id="3.40.50.300">
    <property type="entry name" value="P-loop containing nucleotide triphosphate hydrolases"/>
    <property type="match status" value="1"/>
</dbReference>
<dbReference type="SUPFAM" id="SSF52540">
    <property type="entry name" value="P-loop containing nucleoside triphosphate hydrolases"/>
    <property type="match status" value="1"/>
</dbReference>
<accession>A0A3P1V7S1</accession>
<dbReference type="EMBL" id="RQZC01000003">
    <property type="protein sequence ID" value="RRD30254.1"/>
    <property type="molecule type" value="Genomic_DNA"/>
</dbReference>
<dbReference type="Proteomes" id="UP000271272">
    <property type="component" value="Unassembled WGS sequence"/>
</dbReference>
<protein>
    <recommendedName>
        <fullName evidence="3 10">Gluconokinase</fullName>
        <ecNumber evidence="3 10">2.7.1.12</ecNumber>
    </recommendedName>
</protein>
<reference evidence="11 12" key="1">
    <citation type="submission" date="2018-11" db="EMBL/GenBank/DDBJ databases">
        <title>Genomes From Bacteria Associated with the Canine Oral Cavity: a Test Case for Automated Genome-Based Taxonomic Assignment.</title>
        <authorList>
            <person name="Coil D.A."/>
            <person name="Jospin G."/>
            <person name="Darling A.E."/>
            <person name="Wallis C."/>
            <person name="Davis I.J."/>
            <person name="Harris S."/>
            <person name="Eisen J.A."/>
            <person name="Holcombe L.J."/>
            <person name="O'Flynn C."/>
        </authorList>
    </citation>
    <scope>NUCLEOTIDE SEQUENCE [LARGE SCALE GENOMIC DNA]</scope>
    <source>
        <strain evidence="11 12">OH5050</strain>
    </source>
</reference>
<dbReference type="GO" id="GO:0046316">
    <property type="term" value="F:gluconokinase activity"/>
    <property type="evidence" value="ECO:0007669"/>
    <property type="project" value="UniProtKB-EC"/>
</dbReference>
<keyword evidence="6 10" id="KW-0418">Kinase</keyword>
<evidence type="ECO:0000256" key="1">
    <source>
        <dbReference type="ARBA" id="ARBA00004761"/>
    </source>
</evidence>
<keyword evidence="8" id="KW-0311">Gluconate utilization</keyword>
<dbReference type="EC" id="2.7.1.12" evidence="3 10"/>
<evidence type="ECO:0000256" key="9">
    <source>
        <dbReference type="ARBA" id="ARBA00048090"/>
    </source>
</evidence>
<evidence type="ECO:0000256" key="7">
    <source>
        <dbReference type="ARBA" id="ARBA00022840"/>
    </source>
</evidence>
<evidence type="ECO:0000256" key="8">
    <source>
        <dbReference type="ARBA" id="ARBA00023064"/>
    </source>
</evidence>
<dbReference type="AlphaFoldDB" id="A0A3P1V7S1"/>
<evidence type="ECO:0000256" key="2">
    <source>
        <dbReference type="ARBA" id="ARBA00008420"/>
    </source>
</evidence>
<dbReference type="GO" id="GO:0019521">
    <property type="term" value="P:D-gluconate metabolic process"/>
    <property type="evidence" value="ECO:0007669"/>
    <property type="project" value="UniProtKB-KW"/>
</dbReference>
<dbReference type="InterPro" id="IPR027417">
    <property type="entry name" value="P-loop_NTPase"/>
</dbReference>
<comment type="catalytic activity">
    <reaction evidence="9 10">
        <text>D-gluconate + ATP = 6-phospho-D-gluconate + ADP + H(+)</text>
        <dbReference type="Rhea" id="RHEA:19433"/>
        <dbReference type="ChEBI" id="CHEBI:15378"/>
        <dbReference type="ChEBI" id="CHEBI:18391"/>
        <dbReference type="ChEBI" id="CHEBI:30616"/>
        <dbReference type="ChEBI" id="CHEBI:58759"/>
        <dbReference type="ChEBI" id="CHEBI:456216"/>
        <dbReference type="EC" id="2.7.1.12"/>
    </reaction>
</comment>
<evidence type="ECO:0000256" key="10">
    <source>
        <dbReference type="RuleBase" id="RU363066"/>
    </source>
</evidence>
<dbReference type="PANTHER" id="PTHR43442">
    <property type="entry name" value="GLUCONOKINASE-RELATED"/>
    <property type="match status" value="1"/>
</dbReference>
<dbReference type="GO" id="GO:0005524">
    <property type="term" value="F:ATP binding"/>
    <property type="evidence" value="ECO:0007669"/>
    <property type="project" value="UniProtKB-KW"/>
</dbReference>
<keyword evidence="7 10" id="KW-0067">ATP-binding</keyword>
<evidence type="ECO:0000256" key="4">
    <source>
        <dbReference type="ARBA" id="ARBA00022679"/>
    </source>
</evidence>
<dbReference type="InterPro" id="IPR006001">
    <property type="entry name" value="Therm_gnt_kin"/>
</dbReference>
<sequence>MQEPRGGARPGQVTHLVIMGVSGCGKTTAAASLSRELGWPVAEADDFHPAANIEKMASGAPLTDEDRWPWLASLRDWMTRRAGEGASTIVTCSALKRSYRDLLSGAEGRVRFIHLHVPQAQLEERMEQRTGHFMPPSLLPSQLATLEPLEADEDGIVVESHQTPELTLAAILEALQADGRTSS</sequence>
<keyword evidence="4 10" id="KW-0808">Transferase</keyword>
<dbReference type="PANTHER" id="PTHR43442:SF3">
    <property type="entry name" value="GLUCONOKINASE-RELATED"/>
    <property type="match status" value="1"/>
</dbReference>
<evidence type="ECO:0000313" key="11">
    <source>
        <dbReference type="EMBL" id="RRD30254.1"/>
    </source>
</evidence>
<dbReference type="PROSITE" id="PS51257">
    <property type="entry name" value="PROKAR_LIPOPROTEIN"/>
    <property type="match status" value="1"/>
</dbReference>